<dbReference type="AlphaFoldDB" id="A0A239GDH6"/>
<dbReference type="Gene3D" id="2.160.20.80">
    <property type="entry name" value="E3 ubiquitin-protein ligase SopA"/>
    <property type="match status" value="1"/>
</dbReference>
<dbReference type="PANTHER" id="PTHR42999">
    <property type="entry name" value="ANTIBIOTIC RESISTANCE PROTEIN MCBG"/>
    <property type="match status" value="1"/>
</dbReference>
<reference evidence="2 3" key="1">
    <citation type="submission" date="2017-06" db="EMBL/GenBank/DDBJ databases">
        <authorList>
            <person name="Kim H.J."/>
            <person name="Triplett B.A."/>
        </authorList>
    </citation>
    <scope>NUCLEOTIDE SEQUENCE [LARGE SCALE GENOMIC DNA]</scope>
    <source>
        <strain evidence="2 3">CGMCC 4.2132</strain>
    </source>
</reference>
<evidence type="ECO:0000256" key="1">
    <source>
        <dbReference type="SAM" id="MobiDB-lite"/>
    </source>
</evidence>
<protein>
    <submittedName>
        <fullName evidence="2">Uncharacterized protein YjbI, contains pentapeptide repeats</fullName>
    </submittedName>
</protein>
<dbReference type="SUPFAM" id="SSF141571">
    <property type="entry name" value="Pentapeptide repeat-like"/>
    <property type="match status" value="1"/>
</dbReference>
<dbReference type="PANTHER" id="PTHR42999:SF1">
    <property type="entry name" value="PENTAPEPTIDE REPEAT-CONTAINING PROTEIN"/>
    <property type="match status" value="1"/>
</dbReference>
<name>A0A239GDH6_9ACTN</name>
<dbReference type="InterPro" id="IPR052949">
    <property type="entry name" value="PA_immunity-related"/>
</dbReference>
<dbReference type="InterPro" id="IPR001646">
    <property type="entry name" value="5peptide_repeat"/>
</dbReference>
<proteinExistence type="predicted"/>
<organism evidence="2 3">
    <name type="scientific">Streptosporangium subroseum</name>
    <dbReference type="NCBI Taxonomy" id="106412"/>
    <lineage>
        <taxon>Bacteria</taxon>
        <taxon>Bacillati</taxon>
        <taxon>Actinomycetota</taxon>
        <taxon>Actinomycetes</taxon>
        <taxon>Streptosporangiales</taxon>
        <taxon>Streptosporangiaceae</taxon>
        <taxon>Streptosporangium</taxon>
    </lineage>
</organism>
<evidence type="ECO:0000313" key="3">
    <source>
        <dbReference type="Proteomes" id="UP000198282"/>
    </source>
</evidence>
<dbReference type="Pfam" id="PF13599">
    <property type="entry name" value="Pentapeptide_4"/>
    <property type="match status" value="1"/>
</dbReference>
<evidence type="ECO:0000313" key="2">
    <source>
        <dbReference type="EMBL" id="SNS67169.1"/>
    </source>
</evidence>
<sequence>MSSRTSPARPQRLKEPLAPKMGASLPTAGLLERDLEDDGVYRSLEFRGSDLSSRDADAVEFETCRFVDTRFSGTKMRRGGFSNVELERCDLSGMAARSASMHRTLVSASRLTGMTWSECGFKDVTFDSCRADLTAFRFSTFKNVVFRDCAMPEINFQNADLRGVRFERCNLTEAQFSGAQMEGARFADCVLLKIGGVTSLRGVIIKSQDAQGLVYSLASAMGITIEE</sequence>
<feature type="region of interest" description="Disordered" evidence="1">
    <location>
        <begin position="1"/>
        <end position="26"/>
    </location>
</feature>
<dbReference type="OrthoDB" id="4775025at2"/>
<gene>
    <name evidence="2" type="ORF">SAMN05216276_1013148</name>
</gene>
<keyword evidence="3" id="KW-1185">Reference proteome</keyword>
<dbReference type="RefSeq" id="WP_089208086.1">
    <property type="nucleotide sequence ID" value="NZ_FZOD01000013.1"/>
</dbReference>
<dbReference type="EMBL" id="FZOD01000013">
    <property type="protein sequence ID" value="SNS67169.1"/>
    <property type="molecule type" value="Genomic_DNA"/>
</dbReference>
<dbReference type="Proteomes" id="UP000198282">
    <property type="component" value="Unassembled WGS sequence"/>
</dbReference>
<accession>A0A239GDH6</accession>